<reference evidence="1 2" key="1">
    <citation type="submission" date="2018-03" db="EMBL/GenBank/DDBJ databases">
        <title>Finding Nemo's genes: A chromosome-scale reference assembly of the genome of the orange clownfish Amphiprion percula.</title>
        <authorList>
            <person name="Lehmann R."/>
        </authorList>
    </citation>
    <scope>NUCLEOTIDE SEQUENCE</scope>
</reference>
<evidence type="ECO:0000313" key="1">
    <source>
        <dbReference type="Ensembl" id="ENSAPEP00000014064.1"/>
    </source>
</evidence>
<evidence type="ECO:0000313" key="2">
    <source>
        <dbReference type="Proteomes" id="UP000265080"/>
    </source>
</evidence>
<proteinExistence type="predicted"/>
<dbReference type="Ensembl" id="ENSAPET00000014434.1">
    <property type="protein sequence ID" value="ENSAPEP00000014064.1"/>
    <property type="gene ID" value="ENSAPEG00000010031.1"/>
</dbReference>
<dbReference type="AlphaFoldDB" id="A0A3P8SPH2"/>
<dbReference type="Proteomes" id="UP000265080">
    <property type="component" value="Chromosome 3"/>
</dbReference>
<name>A0A3P8SPH2_AMPPE</name>
<reference evidence="1" key="2">
    <citation type="submission" date="2025-08" db="UniProtKB">
        <authorList>
            <consortium name="Ensembl"/>
        </authorList>
    </citation>
    <scope>IDENTIFICATION</scope>
</reference>
<sequence length="71" mass="8141">FSSSPSVQFECLSTTKELDRTRTRINIGGAFPRWRNFGTFLRSQLKFSKLLVQSSHHCVTCAHQKSSFSFL</sequence>
<organism evidence="1 2">
    <name type="scientific">Amphiprion percula</name>
    <name type="common">Orange clownfish</name>
    <name type="synonym">Lutjanus percula</name>
    <dbReference type="NCBI Taxonomy" id="161767"/>
    <lineage>
        <taxon>Eukaryota</taxon>
        <taxon>Metazoa</taxon>
        <taxon>Chordata</taxon>
        <taxon>Craniata</taxon>
        <taxon>Vertebrata</taxon>
        <taxon>Euteleostomi</taxon>
        <taxon>Actinopterygii</taxon>
        <taxon>Neopterygii</taxon>
        <taxon>Teleostei</taxon>
        <taxon>Neoteleostei</taxon>
        <taxon>Acanthomorphata</taxon>
        <taxon>Ovalentaria</taxon>
        <taxon>Pomacentridae</taxon>
        <taxon>Amphiprion</taxon>
    </lineage>
</organism>
<accession>A0A3P8SPH2</accession>
<protein>
    <submittedName>
        <fullName evidence="1">Uncharacterized protein</fullName>
    </submittedName>
</protein>
<reference evidence="1" key="3">
    <citation type="submission" date="2025-09" db="UniProtKB">
        <authorList>
            <consortium name="Ensembl"/>
        </authorList>
    </citation>
    <scope>IDENTIFICATION</scope>
</reference>
<keyword evidence="2" id="KW-1185">Reference proteome</keyword>